<reference evidence="2 3" key="1">
    <citation type="submission" date="2016-02" db="EMBL/GenBank/DDBJ databases">
        <title>Band-tailed pigeon sequencing and assembly.</title>
        <authorList>
            <person name="Soares A.E."/>
            <person name="Novak B.J."/>
            <person name="Rice E.S."/>
            <person name="O'Connell B."/>
            <person name="Chang D."/>
            <person name="Weber S."/>
            <person name="Shapiro B."/>
        </authorList>
    </citation>
    <scope>NUCLEOTIDE SEQUENCE [LARGE SCALE GENOMIC DNA]</scope>
    <source>
        <strain evidence="2">BTP2013</strain>
        <tissue evidence="2">Blood</tissue>
    </source>
</reference>
<accession>A0A1V4KIJ4</accession>
<organism evidence="2 3">
    <name type="scientific">Patagioenas fasciata monilis</name>
    <dbReference type="NCBI Taxonomy" id="372326"/>
    <lineage>
        <taxon>Eukaryota</taxon>
        <taxon>Metazoa</taxon>
        <taxon>Chordata</taxon>
        <taxon>Craniata</taxon>
        <taxon>Vertebrata</taxon>
        <taxon>Euteleostomi</taxon>
        <taxon>Archelosauria</taxon>
        <taxon>Archosauria</taxon>
        <taxon>Dinosauria</taxon>
        <taxon>Saurischia</taxon>
        <taxon>Theropoda</taxon>
        <taxon>Coelurosauria</taxon>
        <taxon>Aves</taxon>
        <taxon>Neognathae</taxon>
        <taxon>Neoaves</taxon>
        <taxon>Columbimorphae</taxon>
        <taxon>Columbiformes</taxon>
        <taxon>Columbidae</taxon>
        <taxon>Patagioenas</taxon>
    </lineage>
</organism>
<dbReference type="PANTHER" id="PTHR32083:SF31">
    <property type="entry name" value="CILIA- AND FLAGELLA-ASSOCIATED PROTEIN 58"/>
    <property type="match status" value="1"/>
</dbReference>
<evidence type="ECO:0000313" key="3">
    <source>
        <dbReference type="Proteomes" id="UP000190648"/>
    </source>
</evidence>
<dbReference type="GO" id="GO:0005856">
    <property type="term" value="C:cytoskeleton"/>
    <property type="evidence" value="ECO:0007669"/>
    <property type="project" value="TreeGrafter"/>
</dbReference>
<keyword evidence="2" id="KW-0966">Cell projection</keyword>
<keyword evidence="2" id="KW-0282">Flagellum</keyword>
<proteinExistence type="predicted"/>
<gene>
    <name evidence="2" type="primary">CFAP58</name>
    <name evidence="2" type="ORF">AV530_015703</name>
</gene>
<protein>
    <submittedName>
        <fullName evidence="2">Cilia-and flagella-associated protein 58 isoform B</fullName>
    </submittedName>
</protein>
<dbReference type="AlphaFoldDB" id="A0A1V4KIJ4"/>
<comment type="caution">
    <text evidence="2">The sequence shown here is derived from an EMBL/GenBank/DDBJ whole genome shotgun (WGS) entry which is preliminary data.</text>
</comment>
<dbReference type="EMBL" id="LSYS01003057">
    <property type="protein sequence ID" value="OPJ84238.1"/>
    <property type="molecule type" value="Genomic_DNA"/>
</dbReference>
<dbReference type="PANTHER" id="PTHR32083">
    <property type="entry name" value="CILIA AND FLAGELLA-ASSOCIATED PROTEIN 58-RELATED"/>
    <property type="match status" value="1"/>
</dbReference>
<dbReference type="Proteomes" id="UP000190648">
    <property type="component" value="Unassembled WGS sequence"/>
</dbReference>
<evidence type="ECO:0000313" key="2">
    <source>
        <dbReference type="EMBL" id="OPJ84238.1"/>
    </source>
</evidence>
<keyword evidence="3" id="KW-1185">Reference proteome</keyword>
<evidence type="ECO:0000256" key="1">
    <source>
        <dbReference type="ARBA" id="ARBA00023054"/>
    </source>
</evidence>
<name>A0A1V4KIJ4_PATFA</name>
<keyword evidence="1" id="KW-0175">Coiled coil</keyword>
<keyword evidence="2" id="KW-0969">Cilium</keyword>
<sequence length="108" mass="12747">MFVVYLSHFIKEKSGKPYLEESEFEELEKEFQDVINLLKGDKTLEKFRIEYEKLHAVMKKSHENEKRLMEKCRELNAELVVNSSKVAALTKLTKDDQETISSMKTVKF</sequence>
<dbReference type="OrthoDB" id="264785at2759"/>